<protein>
    <submittedName>
        <fullName evidence="4">ClpB protein</fullName>
    </submittedName>
</protein>
<sequence length="620" mass="69976">MANHRENRWLENFTRQAAIRRALIVHGEVQDLCYCPYTQQYRCVSEVLVNTLKNMGFHHVVVWDRFSGVQGVSDNVWQGLVRNTVAASQSRNNFTMQGEAYDVGAGSTMPPSTTVPQADDFLAVVYHNLVHPSAERYAFLIDWSQYLFGNANALSEQERQWLLVMSKAIRNAPISVTEMEALTRPGNLIVLLCSQLGALPPALYMGNPAIADVLIPPPGRPEREGFLQRTLHAWCLKSLPRPGEVRFSQFVDSLDGMTIRDLHQLLKLSRVNSSEPLSFEHLINLYKYGQRESPWEDLSRGRLATIREELKKRVKGQDEAVEKVASVIIRAYTGLSGLQHSIKQKTPKGVLFFVGPTGVGKTELAKALAEFLFGDEDACIRFDMSEFNHEHSDQRLVGAPPGYVGYEEGGQLTNAVKKRPFSVLLFDEIEKAHVRILDKFLQILEDGRLTDGKGETVSFAETVIIFTSNIGASEITCQADPEVVRQQFLEKVRHHFIHVAQRPELLNRIGDNIVPFQFITNEEFLVAIARAKLQPIRERLREKYRFKDLVFDDEAKALRAIVSCVDRQMGGRGVLNQLVKHLLDPLAIFLFEEDEPAAYVGRTLVVHQAGNEPKFAFEVV</sequence>
<evidence type="ECO:0000256" key="2">
    <source>
        <dbReference type="ARBA" id="ARBA00022840"/>
    </source>
</evidence>
<dbReference type="InterPro" id="IPR003959">
    <property type="entry name" value="ATPase_AAA_core"/>
</dbReference>
<dbReference type="InterPro" id="IPR050130">
    <property type="entry name" value="ClpA_ClpB"/>
</dbReference>
<accession>A0A286RG47</accession>
<dbReference type="EMBL" id="CP018477">
    <property type="protein sequence ID" value="ASV74938.1"/>
    <property type="molecule type" value="Genomic_DNA"/>
</dbReference>
<keyword evidence="1" id="KW-0547">Nucleotide-binding</keyword>
<keyword evidence="5" id="KW-1185">Reference proteome</keyword>
<evidence type="ECO:0000313" key="4">
    <source>
        <dbReference type="EMBL" id="ASV74938.1"/>
    </source>
</evidence>
<keyword evidence="2" id="KW-0067">ATP-binding</keyword>
<dbReference type="AlphaFoldDB" id="A0A286RG47"/>
<dbReference type="SUPFAM" id="SSF52540">
    <property type="entry name" value="P-loop containing nucleoside triphosphate hydrolases"/>
    <property type="match status" value="1"/>
</dbReference>
<dbReference type="PRINTS" id="PR00300">
    <property type="entry name" value="CLPPROTEASEA"/>
</dbReference>
<gene>
    <name evidence="4" type="ORF">THTE_2336</name>
</gene>
<dbReference type="InterPro" id="IPR001270">
    <property type="entry name" value="ClpA/B"/>
</dbReference>
<dbReference type="SMART" id="SM00382">
    <property type="entry name" value="AAA"/>
    <property type="match status" value="1"/>
</dbReference>
<name>A0A286RG47_9BACT</name>
<dbReference type="RefSeq" id="WP_095415126.1">
    <property type="nucleotide sequence ID" value="NZ_CP018477.1"/>
</dbReference>
<dbReference type="Pfam" id="PF07724">
    <property type="entry name" value="AAA_2"/>
    <property type="match status" value="1"/>
</dbReference>
<dbReference type="Gene3D" id="3.40.50.300">
    <property type="entry name" value="P-loop containing nucleotide triphosphate hydrolases"/>
    <property type="match status" value="1"/>
</dbReference>
<proteinExistence type="predicted"/>
<feature type="domain" description="AAA+ ATPase" evidence="3">
    <location>
        <begin position="347"/>
        <end position="485"/>
    </location>
</feature>
<dbReference type="GO" id="GO:0005737">
    <property type="term" value="C:cytoplasm"/>
    <property type="evidence" value="ECO:0007669"/>
    <property type="project" value="TreeGrafter"/>
</dbReference>
<dbReference type="PANTHER" id="PTHR11638">
    <property type="entry name" value="ATP-DEPENDENT CLP PROTEASE"/>
    <property type="match status" value="1"/>
</dbReference>
<dbReference type="KEGG" id="ttf:THTE_2336"/>
<dbReference type="PANTHER" id="PTHR11638:SF18">
    <property type="entry name" value="HEAT SHOCK PROTEIN 104"/>
    <property type="match status" value="1"/>
</dbReference>
<dbReference type="GO" id="GO:0005524">
    <property type="term" value="F:ATP binding"/>
    <property type="evidence" value="ECO:0007669"/>
    <property type="project" value="UniProtKB-KW"/>
</dbReference>
<dbReference type="GO" id="GO:0034605">
    <property type="term" value="P:cellular response to heat"/>
    <property type="evidence" value="ECO:0007669"/>
    <property type="project" value="TreeGrafter"/>
</dbReference>
<dbReference type="CDD" id="cd19499">
    <property type="entry name" value="RecA-like_ClpB_Hsp104-like"/>
    <property type="match status" value="1"/>
</dbReference>
<evidence type="ECO:0000256" key="1">
    <source>
        <dbReference type="ARBA" id="ARBA00022741"/>
    </source>
</evidence>
<dbReference type="InterPro" id="IPR027417">
    <property type="entry name" value="P-loop_NTPase"/>
</dbReference>
<reference evidence="4 5" key="1">
    <citation type="journal article" name="Front. Microbiol.">
        <title>Sugar Metabolism of the First Thermophilic Planctomycete Thermogutta terrifontis: Comparative Genomic and Transcriptomic Approaches.</title>
        <authorList>
            <person name="Elcheninov A.G."/>
            <person name="Menzel P."/>
            <person name="Gudbergsdottir S.R."/>
            <person name="Slesarev A.I."/>
            <person name="Kadnikov V.V."/>
            <person name="Krogh A."/>
            <person name="Bonch-Osmolovskaya E.A."/>
            <person name="Peng X."/>
            <person name="Kublanov I.V."/>
        </authorList>
    </citation>
    <scope>NUCLEOTIDE SEQUENCE [LARGE SCALE GENOMIC DNA]</scope>
    <source>
        <strain evidence="4 5">R1</strain>
    </source>
</reference>
<evidence type="ECO:0000313" key="5">
    <source>
        <dbReference type="Proteomes" id="UP000215086"/>
    </source>
</evidence>
<dbReference type="GO" id="GO:0016887">
    <property type="term" value="F:ATP hydrolysis activity"/>
    <property type="evidence" value="ECO:0007669"/>
    <property type="project" value="InterPro"/>
</dbReference>
<dbReference type="Proteomes" id="UP000215086">
    <property type="component" value="Chromosome"/>
</dbReference>
<organism evidence="4 5">
    <name type="scientific">Thermogutta terrifontis</name>
    <dbReference type="NCBI Taxonomy" id="1331910"/>
    <lineage>
        <taxon>Bacteria</taxon>
        <taxon>Pseudomonadati</taxon>
        <taxon>Planctomycetota</taxon>
        <taxon>Planctomycetia</taxon>
        <taxon>Pirellulales</taxon>
        <taxon>Thermoguttaceae</taxon>
        <taxon>Thermogutta</taxon>
    </lineage>
</organism>
<dbReference type="InterPro" id="IPR003593">
    <property type="entry name" value="AAA+_ATPase"/>
</dbReference>
<dbReference type="OrthoDB" id="9803641at2"/>
<evidence type="ECO:0000259" key="3">
    <source>
        <dbReference type="SMART" id="SM00382"/>
    </source>
</evidence>